<dbReference type="Gene3D" id="1.10.238.10">
    <property type="entry name" value="EF-hand"/>
    <property type="match status" value="2"/>
</dbReference>
<keyword evidence="7" id="KW-0325">Glycoprotein</keyword>
<dbReference type="AlphaFoldDB" id="A0A6H5H400"/>
<dbReference type="PROSITE" id="PS00018">
    <property type="entry name" value="EF_HAND_1"/>
    <property type="match status" value="3"/>
</dbReference>
<accession>A0A6H5H400</accession>
<dbReference type="PROSITE" id="PS50222">
    <property type="entry name" value="EF_HAND_2"/>
    <property type="match status" value="2"/>
</dbReference>
<organism evidence="13 14">
    <name type="scientific">Nesidiocoris tenuis</name>
    <dbReference type="NCBI Taxonomy" id="355587"/>
    <lineage>
        <taxon>Eukaryota</taxon>
        <taxon>Metazoa</taxon>
        <taxon>Ecdysozoa</taxon>
        <taxon>Arthropoda</taxon>
        <taxon>Hexapoda</taxon>
        <taxon>Insecta</taxon>
        <taxon>Pterygota</taxon>
        <taxon>Neoptera</taxon>
        <taxon>Paraneoptera</taxon>
        <taxon>Hemiptera</taxon>
        <taxon>Heteroptera</taxon>
        <taxon>Panheteroptera</taxon>
        <taxon>Cimicomorpha</taxon>
        <taxon>Miridae</taxon>
        <taxon>Dicyphina</taxon>
        <taxon>Nesidiocoris</taxon>
    </lineage>
</organism>
<keyword evidence="4" id="KW-0677">Repeat</keyword>
<evidence type="ECO:0000313" key="13">
    <source>
        <dbReference type="EMBL" id="CAB0012019.1"/>
    </source>
</evidence>
<dbReference type="GO" id="GO:0005788">
    <property type="term" value="C:endoplasmic reticulum lumen"/>
    <property type="evidence" value="ECO:0007669"/>
    <property type="project" value="UniProtKB-SubCell"/>
</dbReference>
<dbReference type="SMART" id="SM00054">
    <property type="entry name" value="EFh"/>
    <property type="match status" value="3"/>
</dbReference>
<dbReference type="InterPro" id="IPR002048">
    <property type="entry name" value="EF_hand_dom"/>
</dbReference>
<name>A0A6H5H400_9HEMI</name>
<evidence type="ECO:0000256" key="2">
    <source>
        <dbReference type="ARBA" id="ARBA00022723"/>
    </source>
</evidence>
<feature type="domain" description="EF-hand" evidence="12">
    <location>
        <begin position="128"/>
        <end position="163"/>
    </location>
</feature>
<keyword evidence="14" id="KW-1185">Reference proteome</keyword>
<dbReference type="Pfam" id="PF13499">
    <property type="entry name" value="EF-hand_7"/>
    <property type="match status" value="1"/>
</dbReference>
<evidence type="ECO:0000256" key="5">
    <source>
        <dbReference type="ARBA" id="ARBA00022824"/>
    </source>
</evidence>
<proteinExistence type="predicted"/>
<dbReference type="PANTHER" id="PTHR10827:SF52">
    <property type="entry name" value="IP16409P"/>
    <property type="match status" value="1"/>
</dbReference>
<dbReference type="InterPro" id="IPR011992">
    <property type="entry name" value="EF-hand-dom_pair"/>
</dbReference>
<dbReference type="InterPro" id="IPR018247">
    <property type="entry name" value="EF_Hand_1_Ca_BS"/>
</dbReference>
<dbReference type="FunFam" id="1.10.238.10:FF:000104">
    <property type="entry name" value="calumenin isoform X1"/>
    <property type="match status" value="1"/>
</dbReference>
<keyword evidence="2" id="KW-0479">Metal-binding</keyword>
<keyword evidence="3" id="KW-0732">Signal</keyword>
<comment type="subcellular location">
    <subcellularLocation>
        <location evidence="1">Endoplasmic reticulum lumen</location>
    </subcellularLocation>
</comment>
<keyword evidence="6" id="KW-0106">Calcium</keyword>
<protein>
    <recommendedName>
        <fullName evidence="11">Reticulocalbin-3</fullName>
    </recommendedName>
</protein>
<evidence type="ECO:0000256" key="6">
    <source>
        <dbReference type="ARBA" id="ARBA00022837"/>
    </source>
</evidence>
<evidence type="ECO:0000256" key="3">
    <source>
        <dbReference type="ARBA" id="ARBA00022729"/>
    </source>
</evidence>
<evidence type="ECO:0000256" key="8">
    <source>
        <dbReference type="ARBA" id="ARBA00023186"/>
    </source>
</evidence>
<evidence type="ECO:0000256" key="11">
    <source>
        <dbReference type="ARBA" id="ARBA00072696"/>
    </source>
</evidence>
<dbReference type="Pfam" id="PF13202">
    <property type="entry name" value="EF-hand_5"/>
    <property type="match status" value="1"/>
</dbReference>
<evidence type="ECO:0000313" key="14">
    <source>
        <dbReference type="Proteomes" id="UP000479000"/>
    </source>
</evidence>
<dbReference type="Proteomes" id="UP000479000">
    <property type="component" value="Unassembled WGS sequence"/>
</dbReference>
<dbReference type="PANTHER" id="PTHR10827">
    <property type="entry name" value="RETICULOCALBIN"/>
    <property type="match status" value="1"/>
</dbReference>
<dbReference type="GO" id="GO:0015031">
    <property type="term" value="P:protein transport"/>
    <property type="evidence" value="ECO:0007669"/>
    <property type="project" value="UniProtKB-ARBA"/>
</dbReference>
<keyword evidence="5" id="KW-0256">Endoplasmic reticulum</keyword>
<feature type="domain" description="EF-hand" evidence="12">
    <location>
        <begin position="3"/>
        <end position="38"/>
    </location>
</feature>
<evidence type="ECO:0000256" key="1">
    <source>
        <dbReference type="ARBA" id="ARBA00004319"/>
    </source>
</evidence>
<dbReference type="SUPFAM" id="SSF47473">
    <property type="entry name" value="EF-hand"/>
    <property type="match status" value="1"/>
</dbReference>
<comment type="subunit">
    <text evidence="10">Interacts with PCSK6 (immature form including the propeptide); probably involved in the maturation and the secretion of PCSK6.</text>
</comment>
<comment type="function">
    <text evidence="9">Probable molecular chaperone assisting protein biosynthesis and transport in the endoplasmic reticulum. Required for the proper biosynthesis and transport of pulmonary surfactant-associated protein A/SP-A, pulmonary surfactant-associated protein D/SP-D and the lipid transporter ABCA3. By regulating both the proper expression and the degradation through the endoplasmic reticulum-associated protein degradation pathway of these proteins plays a crucial role in pulmonary surfactant homeostasis. Has an anti-fibrotic activity by negatively regulating the secretion of type I and type III collagens. This calcium-binding protein also transiently associates with immature PCSK6 and regulates its secretion.</text>
</comment>
<sequence>MVETVFASRIIVDKIDADKDGNVSHHELQEWIRYTQQKYIRDNVDRTWKTYNPENKEQLSWDEYSKAVYDFMKDMDTQTLLREEDGVSYQNLYDRDARRWFAADTNSDGNLTKEEFFAFLHPEETPRLRDLVVLETIESIDKDKDGKISLDEYASKLNLALSLERPCFGVNNNNKSAVDAMRVHSTSYFDQS</sequence>
<evidence type="ECO:0000256" key="9">
    <source>
        <dbReference type="ARBA" id="ARBA00056975"/>
    </source>
</evidence>
<keyword evidence="8" id="KW-0143">Chaperone</keyword>
<dbReference type="GO" id="GO:0005509">
    <property type="term" value="F:calcium ion binding"/>
    <property type="evidence" value="ECO:0007669"/>
    <property type="project" value="InterPro"/>
</dbReference>
<evidence type="ECO:0000259" key="12">
    <source>
        <dbReference type="PROSITE" id="PS50222"/>
    </source>
</evidence>
<dbReference type="EMBL" id="CADCXU010024732">
    <property type="protein sequence ID" value="CAB0012019.1"/>
    <property type="molecule type" value="Genomic_DNA"/>
</dbReference>
<reference evidence="13 14" key="1">
    <citation type="submission" date="2020-02" db="EMBL/GenBank/DDBJ databases">
        <authorList>
            <person name="Ferguson B K."/>
        </authorList>
    </citation>
    <scope>NUCLEOTIDE SEQUENCE [LARGE SCALE GENOMIC DNA]</scope>
</reference>
<gene>
    <name evidence="13" type="ORF">NTEN_LOCUS16834</name>
</gene>
<dbReference type="OrthoDB" id="293868at2759"/>
<evidence type="ECO:0000256" key="10">
    <source>
        <dbReference type="ARBA" id="ARBA00063143"/>
    </source>
</evidence>
<evidence type="ECO:0000256" key="4">
    <source>
        <dbReference type="ARBA" id="ARBA00022737"/>
    </source>
</evidence>
<evidence type="ECO:0000256" key="7">
    <source>
        <dbReference type="ARBA" id="ARBA00023180"/>
    </source>
</evidence>